<evidence type="ECO:0000313" key="4">
    <source>
        <dbReference type="EMBL" id="ACV59089.1"/>
    </source>
</evidence>
<reference evidence="4 5" key="2">
    <citation type="journal article" date="2010" name="Stand. Genomic Sci.">
        <title>Complete genome sequence of Alicyclobacillus acidocaldarius type strain (104-IA).</title>
        <authorList>
            <person name="Mavromatis K."/>
            <person name="Sikorski J."/>
            <person name="Lapidus A."/>
            <person name="Glavina Del Rio T."/>
            <person name="Copeland A."/>
            <person name="Tice H."/>
            <person name="Cheng J.F."/>
            <person name="Lucas S."/>
            <person name="Chen F."/>
            <person name="Nolan M."/>
            <person name="Bruce D."/>
            <person name="Goodwin L."/>
            <person name="Pitluck S."/>
            <person name="Ivanova N."/>
            <person name="Ovchinnikova G."/>
            <person name="Pati A."/>
            <person name="Chen A."/>
            <person name="Palaniappan K."/>
            <person name="Land M."/>
            <person name="Hauser L."/>
            <person name="Chang Y.J."/>
            <person name="Jeffries C.D."/>
            <person name="Chain P."/>
            <person name="Meincke L."/>
            <person name="Sims D."/>
            <person name="Chertkov O."/>
            <person name="Han C."/>
            <person name="Brettin T."/>
            <person name="Detter J.C."/>
            <person name="Wahrenburg C."/>
            <person name="Rohde M."/>
            <person name="Pukall R."/>
            <person name="Goker M."/>
            <person name="Bristow J."/>
            <person name="Eisen J.A."/>
            <person name="Markowitz V."/>
            <person name="Hugenholtz P."/>
            <person name="Klenk H.P."/>
            <person name="Kyrpides N.C."/>
        </authorList>
    </citation>
    <scope>NUCLEOTIDE SEQUENCE [LARGE SCALE GENOMIC DNA]</scope>
    <source>
        <strain evidence="5">ATCC 27009 / DSM 446 / BCRC 14685 / JCM 5260 / KCTC 1825 / NBRC 15652 / NCIMB 11725 / NRRL B-14509 / 104-IA</strain>
    </source>
</reference>
<organism evidence="4 5">
    <name type="scientific">Alicyclobacillus acidocaldarius subsp. acidocaldarius (strain ATCC 27009 / DSM 446 / BCRC 14685 / JCM 5260 / KCTC 1825 / NBRC 15652 / NCIMB 11725 / NRRL B-14509 / 104-IA)</name>
    <name type="common">Bacillus acidocaldarius</name>
    <dbReference type="NCBI Taxonomy" id="521098"/>
    <lineage>
        <taxon>Bacteria</taxon>
        <taxon>Bacillati</taxon>
        <taxon>Bacillota</taxon>
        <taxon>Bacilli</taxon>
        <taxon>Bacillales</taxon>
        <taxon>Alicyclobacillaceae</taxon>
        <taxon>Alicyclobacillus</taxon>
    </lineage>
</organism>
<gene>
    <name evidence="4" type="ordered locus">Aaci_2079</name>
</gene>
<proteinExistence type="inferred from homology"/>
<evidence type="ECO:0000256" key="2">
    <source>
        <dbReference type="ARBA" id="ARBA00022801"/>
    </source>
</evidence>
<reference evidence="5" key="1">
    <citation type="submission" date="2009-09" db="EMBL/GenBank/DDBJ databases">
        <title>The complete chromosome of Alicyclobacillus acidocaldarius subsp. acidocaldarius DSM 446.</title>
        <authorList>
            <consortium name="US DOE Joint Genome Institute (JGI-PGF)"/>
            <person name="Lucas S."/>
            <person name="Copeland A."/>
            <person name="Lapidus A."/>
            <person name="Glavina del Rio T."/>
            <person name="Dalin E."/>
            <person name="Tice H."/>
            <person name="Bruce D."/>
            <person name="Goodwin L."/>
            <person name="Pitluck S."/>
            <person name="Kyrpides N."/>
            <person name="Mavromatis K."/>
            <person name="Ivanova N."/>
            <person name="Ovchinnikova G."/>
            <person name="Chertkov O."/>
            <person name="Sims D."/>
            <person name="Brettin T."/>
            <person name="Detter J.C."/>
            <person name="Han C."/>
            <person name="Larimer F."/>
            <person name="Land M."/>
            <person name="Hauser L."/>
            <person name="Markowitz V."/>
            <person name="Cheng J.-F."/>
            <person name="Hugenholtz P."/>
            <person name="Woyke T."/>
            <person name="Wu D."/>
            <person name="Pukall R."/>
            <person name="Klenk H.-P."/>
            <person name="Eisen J.A."/>
        </authorList>
    </citation>
    <scope>NUCLEOTIDE SEQUENCE [LARGE SCALE GENOMIC DNA]</scope>
    <source>
        <strain evidence="5">ATCC 27009 / DSM 446 / BCRC 14685 / JCM 5260 / KCTC 1825 / NBRC 15652 / NCIMB 11725 / NRRL B-14509 / 104-IA</strain>
    </source>
</reference>
<dbReference type="PANTHER" id="PTHR43674:SF2">
    <property type="entry name" value="BETA-UREIDOPROPIONASE"/>
    <property type="match status" value="1"/>
</dbReference>
<feature type="domain" description="CN hydrolase" evidence="3">
    <location>
        <begin position="12"/>
        <end position="248"/>
    </location>
</feature>
<accession>C8WQE4</accession>
<dbReference type="InterPro" id="IPR001110">
    <property type="entry name" value="UPF0012_CS"/>
</dbReference>
<protein>
    <submittedName>
        <fullName evidence="4">Nitrilase/cyanide hydratase and apolipoprotein N-acyltransferase</fullName>
    </submittedName>
</protein>
<dbReference type="InterPro" id="IPR050345">
    <property type="entry name" value="Aliph_Amidase/BUP"/>
</dbReference>
<dbReference type="InterPro" id="IPR044083">
    <property type="entry name" value="RamA-like"/>
</dbReference>
<dbReference type="HOGENOM" id="CLU_030130_3_1_9"/>
<dbReference type="EMBL" id="CP001727">
    <property type="protein sequence ID" value="ACV59089.1"/>
    <property type="molecule type" value="Genomic_DNA"/>
</dbReference>
<keyword evidence="4" id="KW-0449">Lipoprotein</keyword>
<keyword evidence="4" id="KW-0808">Transferase</keyword>
<sequence length="284" mass="31073">MKTEAEAVPAPLRVAVAQIAIADGDVEANLDKVAQVLCEASARGADFLLLPELCLTGLVAGDALVGLAEPPGGPIQQAMRDLARHHGVATAFSYPERGENGAFHITTEVVDKSGTPVHVYRKIHLFSEENVWYQPGDALAPFSLWDWPSGLLTCYDVEFPEPARQLALAGCRLLFVNAANMEPYEGVHRTFVAARAMENQIYVVYCNRVGANARYRYRGNSLVLAPDGAVLLDLGLDQEAVQCVDLEWQAIVQARVAYDYLAERRLLRQDSAYARCGRTLGESQ</sequence>
<dbReference type="RefSeq" id="WP_012811354.1">
    <property type="nucleotide sequence ID" value="NC_013205.1"/>
</dbReference>
<dbReference type="GO" id="GO:0033388">
    <property type="term" value="P:putrescine biosynthetic process from arginine"/>
    <property type="evidence" value="ECO:0007669"/>
    <property type="project" value="TreeGrafter"/>
</dbReference>
<dbReference type="Gene3D" id="3.60.110.10">
    <property type="entry name" value="Carbon-nitrogen hydrolase"/>
    <property type="match status" value="1"/>
</dbReference>
<dbReference type="SUPFAM" id="SSF56317">
    <property type="entry name" value="Carbon-nitrogen hydrolase"/>
    <property type="match status" value="1"/>
</dbReference>
<evidence type="ECO:0000313" key="5">
    <source>
        <dbReference type="Proteomes" id="UP000001917"/>
    </source>
</evidence>
<keyword evidence="4" id="KW-0012">Acyltransferase</keyword>
<dbReference type="PROSITE" id="PS50263">
    <property type="entry name" value="CN_HYDROLASE"/>
    <property type="match status" value="1"/>
</dbReference>
<dbReference type="Proteomes" id="UP000001917">
    <property type="component" value="Chromosome"/>
</dbReference>
<dbReference type="KEGG" id="aac:Aaci_2079"/>
<keyword evidence="2" id="KW-0378">Hydrolase</keyword>
<dbReference type="GO" id="GO:0016746">
    <property type="term" value="F:acyltransferase activity"/>
    <property type="evidence" value="ECO:0007669"/>
    <property type="project" value="UniProtKB-KW"/>
</dbReference>
<dbReference type="Pfam" id="PF00795">
    <property type="entry name" value="CN_hydrolase"/>
    <property type="match status" value="1"/>
</dbReference>
<dbReference type="CDD" id="cd07576">
    <property type="entry name" value="R-amidase_like"/>
    <property type="match status" value="1"/>
</dbReference>
<evidence type="ECO:0000256" key="1">
    <source>
        <dbReference type="ARBA" id="ARBA00010613"/>
    </source>
</evidence>
<dbReference type="PANTHER" id="PTHR43674">
    <property type="entry name" value="NITRILASE C965.09-RELATED"/>
    <property type="match status" value="1"/>
</dbReference>
<keyword evidence="5" id="KW-1185">Reference proteome</keyword>
<dbReference type="GO" id="GO:0050126">
    <property type="term" value="F:N-carbamoylputrescine amidase activity"/>
    <property type="evidence" value="ECO:0007669"/>
    <property type="project" value="TreeGrafter"/>
</dbReference>
<dbReference type="eggNOG" id="COG0388">
    <property type="taxonomic scope" value="Bacteria"/>
</dbReference>
<dbReference type="InterPro" id="IPR003010">
    <property type="entry name" value="C-N_Hydrolase"/>
</dbReference>
<dbReference type="InterPro" id="IPR036526">
    <property type="entry name" value="C-N_Hydrolase_sf"/>
</dbReference>
<dbReference type="PROSITE" id="PS01227">
    <property type="entry name" value="UPF0012"/>
    <property type="match status" value="1"/>
</dbReference>
<comment type="similarity">
    <text evidence="1">Belongs to the carbon-nitrogen hydrolase superfamily. NIT1/NIT2 family.</text>
</comment>
<name>C8WQE4_ALIAD</name>
<dbReference type="STRING" id="521098.Aaci_2079"/>
<evidence type="ECO:0000259" key="3">
    <source>
        <dbReference type="PROSITE" id="PS50263"/>
    </source>
</evidence>
<dbReference type="AlphaFoldDB" id="C8WQE4"/>